<name>A0AAV0RV75_9ROSI</name>
<evidence type="ECO:0000313" key="2">
    <source>
        <dbReference type="EMBL" id="CAI0574253.1"/>
    </source>
</evidence>
<evidence type="ECO:0000313" key="3">
    <source>
        <dbReference type="Proteomes" id="UP001154282"/>
    </source>
</evidence>
<accession>A0AAV0RV75</accession>
<keyword evidence="3" id="KW-1185">Reference proteome</keyword>
<dbReference type="EMBL" id="CAMGYJ010000011">
    <property type="protein sequence ID" value="CAI0574253.1"/>
    <property type="molecule type" value="Genomic_DNA"/>
</dbReference>
<feature type="chain" id="PRO_5043785033" evidence="1">
    <location>
        <begin position="27"/>
        <end position="106"/>
    </location>
</feature>
<keyword evidence="1" id="KW-0732">Signal</keyword>
<comment type="caution">
    <text evidence="2">The sequence shown here is derived from an EMBL/GenBank/DDBJ whole genome shotgun (WGS) entry which is preliminary data.</text>
</comment>
<sequence>MKISSSSRIVLVLLLNCLLHGNKVVAFRRHEYGDKGNFCYKITSFPAALLHLRGGVCNNSICERACGNMFGRIGLVIYGRCENLSCACYTACAHLFDPPRPDLKLN</sequence>
<feature type="signal peptide" evidence="1">
    <location>
        <begin position="1"/>
        <end position="26"/>
    </location>
</feature>
<dbReference type="Proteomes" id="UP001154282">
    <property type="component" value="Unassembled WGS sequence"/>
</dbReference>
<gene>
    <name evidence="2" type="ORF">LITE_LOCUS50112</name>
</gene>
<organism evidence="2 3">
    <name type="scientific">Linum tenue</name>
    <dbReference type="NCBI Taxonomy" id="586396"/>
    <lineage>
        <taxon>Eukaryota</taxon>
        <taxon>Viridiplantae</taxon>
        <taxon>Streptophyta</taxon>
        <taxon>Embryophyta</taxon>
        <taxon>Tracheophyta</taxon>
        <taxon>Spermatophyta</taxon>
        <taxon>Magnoliopsida</taxon>
        <taxon>eudicotyledons</taxon>
        <taxon>Gunneridae</taxon>
        <taxon>Pentapetalae</taxon>
        <taxon>rosids</taxon>
        <taxon>fabids</taxon>
        <taxon>Malpighiales</taxon>
        <taxon>Linaceae</taxon>
        <taxon>Linum</taxon>
    </lineage>
</organism>
<proteinExistence type="predicted"/>
<reference evidence="2" key="1">
    <citation type="submission" date="2022-08" db="EMBL/GenBank/DDBJ databases">
        <authorList>
            <person name="Gutierrez-Valencia J."/>
        </authorList>
    </citation>
    <scope>NUCLEOTIDE SEQUENCE</scope>
</reference>
<protein>
    <submittedName>
        <fullName evidence="2">Uncharacterized protein</fullName>
    </submittedName>
</protein>
<dbReference type="AlphaFoldDB" id="A0AAV0RV75"/>
<evidence type="ECO:0000256" key="1">
    <source>
        <dbReference type="SAM" id="SignalP"/>
    </source>
</evidence>